<dbReference type="EMBL" id="CAJVQA010026601">
    <property type="protein sequence ID" value="CAG8789546.1"/>
    <property type="molecule type" value="Genomic_DNA"/>
</dbReference>
<dbReference type="OrthoDB" id="2342807at2759"/>
<evidence type="ECO:0000313" key="3">
    <source>
        <dbReference type="Proteomes" id="UP000789759"/>
    </source>
</evidence>
<evidence type="ECO:0000313" key="2">
    <source>
        <dbReference type="EMBL" id="CAG8789546.1"/>
    </source>
</evidence>
<proteinExistence type="predicted"/>
<protein>
    <submittedName>
        <fullName evidence="2">2668_t:CDS:1</fullName>
    </submittedName>
</protein>
<sequence>MSKYFIEFKNKAGLGQYSTFCVYQQMNDAEYIDSVAWLVTSVPGGSASTVSWKIGKYMVALAEYRLKGHIGIYHTKQSATAEIGSAWQIIDYDGKDSETQTLVPLSSGGRVEPDTIKITNNSTSSANCGVGMWGGTTAFERNVQRNSTSVFKIKPQYWVGVFDIEIQRGQVIEDNALTSKPISFPSDKNLAIVTAIAENGKVVLTVEFGERTSDSYFRSLRDFCAKLYEIIFIVPISFIKNCFMFVFEAIGSSKKKN</sequence>
<keyword evidence="3" id="KW-1185">Reference proteome</keyword>
<gene>
    <name evidence="2" type="ORF">CPELLU_LOCUS16913</name>
</gene>
<keyword evidence="1" id="KW-0812">Transmembrane</keyword>
<accession>A0A9N9P703</accession>
<keyword evidence="1" id="KW-1133">Transmembrane helix</keyword>
<evidence type="ECO:0000256" key="1">
    <source>
        <dbReference type="SAM" id="Phobius"/>
    </source>
</evidence>
<reference evidence="2" key="1">
    <citation type="submission" date="2021-06" db="EMBL/GenBank/DDBJ databases">
        <authorList>
            <person name="Kallberg Y."/>
            <person name="Tangrot J."/>
            <person name="Rosling A."/>
        </authorList>
    </citation>
    <scope>NUCLEOTIDE SEQUENCE</scope>
    <source>
        <strain evidence="2">FL966</strain>
    </source>
</reference>
<comment type="caution">
    <text evidence="2">The sequence shown here is derived from an EMBL/GenBank/DDBJ whole genome shotgun (WGS) entry which is preliminary data.</text>
</comment>
<feature type="transmembrane region" description="Helical" evidence="1">
    <location>
        <begin position="227"/>
        <end position="247"/>
    </location>
</feature>
<organism evidence="2 3">
    <name type="scientific">Cetraspora pellucida</name>
    <dbReference type="NCBI Taxonomy" id="1433469"/>
    <lineage>
        <taxon>Eukaryota</taxon>
        <taxon>Fungi</taxon>
        <taxon>Fungi incertae sedis</taxon>
        <taxon>Mucoromycota</taxon>
        <taxon>Glomeromycotina</taxon>
        <taxon>Glomeromycetes</taxon>
        <taxon>Diversisporales</taxon>
        <taxon>Gigasporaceae</taxon>
        <taxon>Cetraspora</taxon>
    </lineage>
</organism>
<dbReference type="Proteomes" id="UP000789759">
    <property type="component" value="Unassembled WGS sequence"/>
</dbReference>
<dbReference type="AlphaFoldDB" id="A0A9N9P703"/>
<name>A0A9N9P703_9GLOM</name>
<keyword evidence="1" id="KW-0472">Membrane</keyword>